<sequence>MTNVLVLVGSLRADSINRKLAEAAAHHAPEGIELHTFDGIVDLPFYNEDIDGDTPPAPAVAFRDAIAASDAVLLVTPEYNGTIPAVLKNALDWASRPFGASPLSGKPLAAIGSAFGQYGGVWAHDDARKVAGIAGAKVLEDVKVAIPQSVVRFAETHPREDAEVTTLVQGALTALAEAAAGTDESAAA</sequence>
<dbReference type="InterPro" id="IPR050712">
    <property type="entry name" value="NAD(P)H-dep_reductase"/>
</dbReference>
<accession>A0A9Q2W151</accession>
<feature type="domain" description="NADPH-dependent FMN reductase-like" evidence="1">
    <location>
        <begin position="3"/>
        <end position="148"/>
    </location>
</feature>
<dbReference type="InterPro" id="IPR029039">
    <property type="entry name" value="Flavoprotein-like_sf"/>
</dbReference>
<dbReference type="RefSeq" id="WP_017886493.1">
    <property type="nucleotide sequence ID" value="NZ_JAHEWX010000003.1"/>
</dbReference>
<reference evidence="2" key="1">
    <citation type="submission" date="2021-05" db="EMBL/GenBank/DDBJ databases">
        <title>Whole genome sequence of Curtobacterium flaccumfaciens pv. flaccumfaciens strain CFBP 3417.</title>
        <authorList>
            <person name="Osdaghi E."/>
            <person name="Taghouti G."/>
            <person name="Portier P."/>
            <person name="Fazliarab A."/>
            <person name="Taghavi S.M."/>
            <person name="Briand M."/>
            <person name="Le-Saux M."/>
            <person name="Jacques M.-A."/>
        </authorList>
    </citation>
    <scope>NUCLEOTIDE SEQUENCE</scope>
    <source>
        <strain evidence="2">CFBP 3417</strain>
    </source>
</reference>
<dbReference type="PANTHER" id="PTHR30543:SF21">
    <property type="entry name" value="NAD(P)H-DEPENDENT FMN REDUCTASE LOT6"/>
    <property type="match status" value="1"/>
</dbReference>
<dbReference type="EMBL" id="JAHEWX010000003">
    <property type="protein sequence ID" value="MBT1540956.1"/>
    <property type="molecule type" value="Genomic_DNA"/>
</dbReference>
<dbReference type="SUPFAM" id="SSF52218">
    <property type="entry name" value="Flavoproteins"/>
    <property type="match status" value="1"/>
</dbReference>
<name>A0A9Q2W151_9MICO</name>
<evidence type="ECO:0000313" key="3">
    <source>
        <dbReference type="Proteomes" id="UP000709437"/>
    </source>
</evidence>
<dbReference type="Pfam" id="PF03358">
    <property type="entry name" value="FMN_red"/>
    <property type="match status" value="1"/>
</dbReference>
<dbReference type="GO" id="GO:0005829">
    <property type="term" value="C:cytosol"/>
    <property type="evidence" value="ECO:0007669"/>
    <property type="project" value="TreeGrafter"/>
</dbReference>
<dbReference type="Proteomes" id="UP000709437">
    <property type="component" value="Unassembled WGS sequence"/>
</dbReference>
<evidence type="ECO:0000259" key="1">
    <source>
        <dbReference type="Pfam" id="PF03358"/>
    </source>
</evidence>
<comment type="caution">
    <text evidence="2">The sequence shown here is derived from an EMBL/GenBank/DDBJ whole genome shotgun (WGS) entry which is preliminary data.</text>
</comment>
<dbReference type="GO" id="GO:0010181">
    <property type="term" value="F:FMN binding"/>
    <property type="evidence" value="ECO:0007669"/>
    <property type="project" value="TreeGrafter"/>
</dbReference>
<organism evidence="2 3">
    <name type="scientific">Curtobacterium flaccumfaciens pv. flaccumfaciens</name>
    <dbReference type="NCBI Taxonomy" id="138532"/>
    <lineage>
        <taxon>Bacteria</taxon>
        <taxon>Bacillati</taxon>
        <taxon>Actinomycetota</taxon>
        <taxon>Actinomycetes</taxon>
        <taxon>Micrococcales</taxon>
        <taxon>Microbacteriaceae</taxon>
        <taxon>Curtobacterium</taxon>
    </lineage>
</organism>
<dbReference type="AlphaFoldDB" id="A0A9Q2W151"/>
<dbReference type="InterPro" id="IPR005025">
    <property type="entry name" value="FMN_Rdtase-like_dom"/>
</dbReference>
<proteinExistence type="predicted"/>
<evidence type="ECO:0000313" key="2">
    <source>
        <dbReference type="EMBL" id="MBT1540956.1"/>
    </source>
</evidence>
<gene>
    <name evidence="2" type="ORF">KK103_04220</name>
</gene>
<dbReference type="Gene3D" id="3.40.50.360">
    <property type="match status" value="1"/>
</dbReference>
<dbReference type="GO" id="GO:0016491">
    <property type="term" value="F:oxidoreductase activity"/>
    <property type="evidence" value="ECO:0007669"/>
    <property type="project" value="InterPro"/>
</dbReference>
<dbReference type="PANTHER" id="PTHR30543">
    <property type="entry name" value="CHROMATE REDUCTASE"/>
    <property type="match status" value="1"/>
</dbReference>
<protein>
    <submittedName>
        <fullName evidence="2">NAD(P)H-dependent oxidoreductase</fullName>
    </submittedName>
</protein>